<sequence>MNTYTGGRTGTTGKGGGTSSGTLGMNLLFSTFLLRRRTITVLPLRL</sequence>
<protein>
    <submittedName>
        <fullName evidence="2">Uncharacterized protein</fullName>
    </submittedName>
</protein>
<keyword evidence="3" id="KW-1185">Reference proteome</keyword>
<evidence type="ECO:0000256" key="1">
    <source>
        <dbReference type="SAM" id="MobiDB-lite"/>
    </source>
</evidence>
<dbReference type="EMBL" id="LXQA011358982">
    <property type="protein sequence ID" value="MCI94531.1"/>
    <property type="molecule type" value="Genomic_DNA"/>
</dbReference>
<dbReference type="AlphaFoldDB" id="A0A392W5S2"/>
<organism evidence="2 3">
    <name type="scientific">Trifolium medium</name>
    <dbReference type="NCBI Taxonomy" id="97028"/>
    <lineage>
        <taxon>Eukaryota</taxon>
        <taxon>Viridiplantae</taxon>
        <taxon>Streptophyta</taxon>
        <taxon>Embryophyta</taxon>
        <taxon>Tracheophyta</taxon>
        <taxon>Spermatophyta</taxon>
        <taxon>Magnoliopsida</taxon>
        <taxon>eudicotyledons</taxon>
        <taxon>Gunneridae</taxon>
        <taxon>Pentapetalae</taxon>
        <taxon>rosids</taxon>
        <taxon>fabids</taxon>
        <taxon>Fabales</taxon>
        <taxon>Fabaceae</taxon>
        <taxon>Papilionoideae</taxon>
        <taxon>50 kb inversion clade</taxon>
        <taxon>NPAAA clade</taxon>
        <taxon>Hologalegina</taxon>
        <taxon>IRL clade</taxon>
        <taxon>Trifolieae</taxon>
        <taxon>Trifolium</taxon>
    </lineage>
</organism>
<reference evidence="2 3" key="1">
    <citation type="journal article" date="2018" name="Front. Plant Sci.">
        <title>Red Clover (Trifolium pratense) and Zigzag Clover (T. medium) - A Picture of Genomic Similarities and Differences.</title>
        <authorList>
            <person name="Dluhosova J."/>
            <person name="Istvanek J."/>
            <person name="Nedelnik J."/>
            <person name="Repkova J."/>
        </authorList>
    </citation>
    <scope>NUCLEOTIDE SEQUENCE [LARGE SCALE GENOMIC DNA]</scope>
    <source>
        <strain evidence="3">cv. 10/8</strain>
        <tissue evidence="2">Leaf</tissue>
    </source>
</reference>
<name>A0A392W5S2_9FABA</name>
<dbReference type="Proteomes" id="UP000265520">
    <property type="component" value="Unassembled WGS sequence"/>
</dbReference>
<accession>A0A392W5S2</accession>
<proteinExistence type="predicted"/>
<evidence type="ECO:0000313" key="3">
    <source>
        <dbReference type="Proteomes" id="UP000265520"/>
    </source>
</evidence>
<feature type="non-terminal residue" evidence="2">
    <location>
        <position position="46"/>
    </location>
</feature>
<comment type="caution">
    <text evidence="2">The sequence shown here is derived from an EMBL/GenBank/DDBJ whole genome shotgun (WGS) entry which is preliminary data.</text>
</comment>
<feature type="compositionally biased region" description="Gly residues" evidence="1">
    <location>
        <begin position="7"/>
        <end position="19"/>
    </location>
</feature>
<feature type="region of interest" description="Disordered" evidence="1">
    <location>
        <begin position="1"/>
        <end position="23"/>
    </location>
</feature>
<evidence type="ECO:0000313" key="2">
    <source>
        <dbReference type="EMBL" id="MCI94531.1"/>
    </source>
</evidence>